<dbReference type="Proteomes" id="UP000585638">
    <property type="component" value="Unassembled WGS sequence"/>
</dbReference>
<evidence type="ECO:0000313" key="1">
    <source>
        <dbReference type="EMBL" id="MBB5889780.1"/>
    </source>
</evidence>
<proteinExistence type="predicted"/>
<evidence type="ECO:0000313" key="2">
    <source>
        <dbReference type="Proteomes" id="UP000585638"/>
    </source>
</evidence>
<accession>A0A7W9KC83</accession>
<dbReference type="EMBL" id="JACHIR010000001">
    <property type="protein sequence ID" value="MBB5889780.1"/>
    <property type="molecule type" value="Genomic_DNA"/>
</dbReference>
<sequence>MNPVPVHPFELPVPRPGEHLIHDLIAQALA</sequence>
<dbReference type="AlphaFoldDB" id="A0A7W9KC83"/>
<gene>
    <name evidence="1" type="ORF">BJ998_000976</name>
</gene>
<name>A0A7W9KC83_9PSEU</name>
<reference evidence="1 2" key="1">
    <citation type="submission" date="2020-08" db="EMBL/GenBank/DDBJ databases">
        <title>Sequencing the genomes of 1000 actinobacteria strains.</title>
        <authorList>
            <person name="Klenk H.-P."/>
        </authorList>
    </citation>
    <scope>NUCLEOTIDE SEQUENCE [LARGE SCALE GENOMIC DNA]</scope>
    <source>
        <strain evidence="1 2">DSM 43851</strain>
    </source>
</reference>
<organism evidence="1 2">
    <name type="scientific">Kutzneria kofuensis</name>
    <dbReference type="NCBI Taxonomy" id="103725"/>
    <lineage>
        <taxon>Bacteria</taxon>
        <taxon>Bacillati</taxon>
        <taxon>Actinomycetota</taxon>
        <taxon>Actinomycetes</taxon>
        <taxon>Pseudonocardiales</taxon>
        <taxon>Pseudonocardiaceae</taxon>
        <taxon>Kutzneria</taxon>
    </lineage>
</organism>
<comment type="caution">
    <text evidence="1">The sequence shown here is derived from an EMBL/GenBank/DDBJ whole genome shotgun (WGS) entry which is preliminary data.</text>
</comment>
<protein>
    <submittedName>
        <fullName evidence="1">Uncharacterized protein</fullName>
    </submittedName>
</protein>
<keyword evidence="2" id="KW-1185">Reference proteome</keyword>